<evidence type="ECO:0000313" key="11">
    <source>
        <dbReference type="Proteomes" id="UP000198822"/>
    </source>
</evidence>
<evidence type="ECO:0000256" key="2">
    <source>
        <dbReference type="ARBA" id="ARBA00009881"/>
    </source>
</evidence>
<dbReference type="GO" id="GO:0016627">
    <property type="term" value="F:oxidoreductase activity, acting on the CH-CH group of donors"/>
    <property type="evidence" value="ECO:0007669"/>
    <property type="project" value="InterPro"/>
</dbReference>
<dbReference type="InterPro" id="IPR001295">
    <property type="entry name" value="Dihydroorotate_DH_CS"/>
</dbReference>
<dbReference type="InterPro" id="IPR013785">
    <property type="entry name" value="Aldolase_TIM"/>
</dbReference>
<reference evidence="11" key="1">
    <citation type="submission" date="2016-10" db="EMBL/GenBank/DDBJ databases">
        <authorList>
            <person name="Varghese N."/>
            <person name="Submissions S."/>
        </authorList>
    </citation>
    <scope>NUCLEOTIDE SEQUENCE [LARGE SCALE GENOMIC DNA]</scope>
    <source>
        <strain evidence="11">DSM 22002</strain>
    </source>
</reference>
<name>A0A1G8H2T6_9MICO</name>
<evidence type="ECO:0000313" key="10">
    <source>
        <dbReference type="EMBL" id="SDI00992.1"/>
    </source>
</evidence>
<evidence type="ECO:0000256" key="6">
    <source>
        <dbReference type="ARBA" id="ARBA00023002"/>
    </source>
</evidence>
<gene>
    <name evidence="10" type="ORF">SAMN04489720_3190</name>
</gene>
<proteinExistence type="inferred from homology"/>
<dbReference type="GO" id="GO:0009636">
    <property type="term" value="P:response to toxic substance"/>
    <property type="evidence" value="ECO:0007669"/>
    <property type="project" value="UniProtKB-KW"/>
</dbReference>
<dbReference type="STRING" id="399736.SAMN04489720_3190"/>
<evidence type="ECO:0000256" key="1">
    <source>
        <dbReference type="ARBA" id="ARBA00001917"/>
    </source>
</evidence>
<keyword evidence="7" id="KW-0503">Monooxygenase</keyword>
<dbReference type="Gene3D" id="3.20.20.70">
    <property type="entry name" value="Aldolase class I"/>
    <property type="match status" value="1"/>
</dbReference>
<comment type="catalytic activity">
    <reaction evidence="9">
        <text>3 propionate 3-nitronate + 3 O2 + H2O = 3 3-oxopropanoate + 2 nitrate + nitrite + H2O2 + 3 H(+)</text>
        <dbReference type="Rhea" id="RHEA:57332"/>
        <dbReference type="ChEBI" id="CHEBI:15377"/>
        <dbReference type="ChEBI" id="CHEBI:15378"/>
        <dbReference type="ChEBI" id="CHEBI:15379"/>
        <dbReference type="ChEBI" id="CHEBI:16240"/>
        <dbReference type="ChEBI" id="CHEBI:16301"/>
        <dbReference type="ChEBI" id="CHEBI:17632"/>
        <dbReference type="ChEBI" id="CHEBI:33190"/>
        <dbReference type="ChEBI" id="CHEBI:136067"/>
    </reaction>
</comment>
<dbReference type="Pfam" id="PF03060">
    <property type="entry name" value="NMO"/>
    <property type="match status" value="1"/>
</dbReference>
<sequence>MLPLALQHARVVAVAPMAGGATTPALVAAVEAHGAFAQLAAGYLTAEALRARIAETRALGASRFGVNLFVPNLHRIAPSDYEAYGRAIAADVARVVPDAAVPPLVEDDDDWEAKVDVVVEARVPVVSLTFGLPDDAVLARLRAAGILTLQTVTSEDEALAAANAGVDALTVQASAAGGHSGIWTRDALPADVPLPTLVAGVRAATPLPIVAAGGVASRDDVRRVIDAGADAVAIGTLALRATEAGTSATHRAALADASFDRTELTRAFTGRPARALVTPFVEAHRDAPSGYPALHHLTRPMRAAAAASGDASLVHLWAGEAWRAGRDAPIADILDDLEP</sequence>
<dbReference type="GO" id="GO:0006207">
    <property type="term" value="P:'de novo' pyrimidine nucleobase biosynthetic process"/>
    <property type="evidence" value="ECO:0007669"/>
    <property type="project" value="InterPro"/>
</dbReference>
<comment type="similarity">
    <text evidence="2">Belongs to the nitronate monooxygenase family. NMO class I subfamily.</text>
</comment>
<keyword evidence="4" id="KW-0285">Flavoprotein</keyword>
<dbReference type="EMBL" id="LT629695">
    <property type="protein sequence ID" value="SDI00992.1"/>
    <property type="molecule type" value="Genomic_DNA"/>
</dbReference>
<evidence type="ECO:0000256" key="3">
    <source>
        <dbReference type="ARBA" id="ARBA00022575"/>
    </source>
</evidence>
<evidence type="ECO:0000256" key="7">
    <source>
        <dbReference type="ARBA" id="ARBA00023033"/>
    </source>
</evidence>
<dbReference type="GO" id="GO:0018580">
    <property type="term" value="F:nitronate monooxygenase activity"/>
    <property type="evidence" value="ECO:0007669"/>
    <property type="project" value="InterPro"/>
</dbReference>
<keyword evidence="3" id="KW-0216">Detoxification</keyword>
<keyword evidence="5" id="KW-0288">FMN</keyword>
<keyword evidence="11" id="KW-1185">Reference proteome</keyword>
<evidence type="ECO:0000256" key="9">
    <source>
        <dbReference type="ARBA" id="ARBA00049401"/>
    </source>
</evidence>
<dbReference type="AlphaFoldDB" id="A0A1G8H2T6"/>
<dbReference type="CDD" id="cd04730">
    <property type="entry name" value="NPD_like"/>
    <property type="match status" value="1"/>
</dbReference>
<dbReference type="PANTHER" id="PTHR42747">
    <property type="entry name" value="NITRONATE MONOOXYGENASE-RELATED"/>
    <property type="match status" value="1"/>
</dbReference>
<dbReference type="Proteomes" id="UP000198822">
    <property type="component" value="Chromosome I"/>
</dbReference>
<keyword evidence="6" id="KW-0560">Oxidoreductase</keyword>
<evidence type="ECO:0000256" key="8">
    <source>
        <dbReference type="ARBA" id="ARBA00031155"/>
    </source>
</evidence>
<dbReference type="SUPFAM" id="SSF51412">
    <property type="entry name" value="Inosine monophosphate dehydrogenase (IMPDH)"/>
    <property type="match status" value="1"/>
</dbReference>
<organism evidence="10 11">
    <name type="scientific">Agrococcus jejuensis</name>
    <dbReference type="NCBI Taxonomy" id="399736"/>
    <lineage>
        <taxon>Bacteria</taxon>
        <taxon>Bacillati</taxon>
        <taxon>Actinomycetota</taxon>
        <taxon>Actinomycetes</taxon>
        <taxon>Micrococcales</taxon>
        <taxon>Microbacteriaceae</taxon>
        <taxon>Agrococcus</taxon>
    </lineage>
</organism>
<accession>A0A1G8H2T6</accession>
<comment type="cofactor">
    <cofactor evidence="1">
        <name>FMN</name>
        <dbReference type="ChEBI" id="CHEBI:58210"/>
    </cofactor>
</comment>
<dbReference type="GO" id="GO:0051213">
    <property type="term" value="F:dioxygenase activity"/>
    <property type="evidence" value="ECO:0007669"/>
    <property type="project" value="UniProtKB-KW"/>
</dbReference>
<protein>
    <recommendedName>
        <fullName evidence="8">Propionate 3-nitronate monooxygenase</fullName>
    </recommendedName>
</protein>
<dbReference type="PANTHER" id="PTHR42747:SF3">
    <property type="entry name" value="NITRONATE MONOOXYGENASE-RELATED"/>
    <property type="match status" value="1"/>
</dbReference>
<evidence type="ECO:0000256" key="4">
    <source>
        <dbReference type="ARBA" id="ARBA00022630"/>
    </source>
</evidence>
<dbReference type="PROSITE" id="PS00912">
    <property type="entry name" value="DHODEHASE_2"/>
    <property type="match status" value="1"/>
</dbReference>
<keyword evidence="10" id="KW-0223">Dioxygenase</keyword>
<dbReference type="InterPro" id="IPR004136">
    <property type="entry name" value="NMO"/>
</dbReference>
<evidence type="ECO:0000256" key="5">
    <source>
        <dbReference type="ARBA" id="ARBA00022643"/>
    </source>
</evidence>